<accession>A0A1E7DMF0</accession>
<proteinExistence type="predicted"/>
<protein>
    <submittedName>
        <fullName evidence="1">Competence protein ComN</fullName>
    </submittedName>
</protein>
<dbReference type="InterPro" id="IPR025716">
    <property type="entry name" value="Post-transcriptional_regulator"/>
</dbReference>
<reference evidence="1 2" key="1">
    <citation type="submission" date="2016-06" db="EMBL/GenBank/DDBJ databases">
        <title>Domibacillus iocasae genome sequencing.</title>
        <authorList>
            <person name="Verma A."/>
            <person name="Pal Y."/>
            <person name="Ojha A.K."/>
            <person name="Krishnamurthi S."/>
        </authorList>
    </citation>
    <scope>NUCLEOTIDE SEQUENCE [LARGE SCALE GENOMIC DNA]</scope>
    <source>
        <strain evidence="1 2">DSM 29979</strain>
    </source>
</reference>
<dbReference type="EMBL" id="MAMP01000022">
    <property type="protein sequence ID" value="OES44266.1"/>
    <property type="molecule type" value="Genomic_DNA"/>
</dbReference>
<sequence length="104" mass="12463">MGEHPYDVYYNKLLPALISKVEEFRLLNYETAETKTLWRYLLNKKWKKIDEERPLSRLVGDILSVKPGEYMNYMQIAAFKTPEWGEPLSDQDMAFLFDPRKDRE</sequence>
<dbReference type="Pfam" id="PF13797">
    <property type="entry name" value="Post_transc_reg"/>
    <property type="match status" value="1"/>
</dbReference>
<dbReference type="OrthoDB" id="2990595at2"/>
<comment type="caution">
    <text evidence="1">The sequence shown here is derived from an EMBL/GenBank/DDBJ whole genome shotgun (WGS) entry which is preliminary data.</text>
</comment>
<dbReference type="STRING" id="1714016.BA724_08230"/>
<dbReference type="Proteomes" id="UP000095658">
    <property type="component" value="Unassembled WGS sequence"/>
</dbReference>
<evidence type="ECO:0000313" key="2">
    <source>
        <dbReference type="Proteomes" id="UP000095658"/>
    </source>
</evidence>
<keyword evidence="2" id="KW-1185">Reference proteome</keyword>
<organism evidence="1 2">
    <name type="scientific">Domibacillus iocasae</name>
    <dbReference type="NCBI Taxonomy" id="1714016"/>
    <lineage>
        <taxon>Bacteria</taxon>
        <taxon>Bacillati</taxon>
        <taxon>Bacillota</taxon>
        <taxon>Bacilli</taxon>
        <taxon>Bacillales</taxon>
        <taxon>Bacillaceae</taxon>
        <taxon>Domibacillus</taxon>
    </lineage>
</organism>
<name>A0A1E7DMF0_9BACI</name>
<dbReference type="AlphaFoldDB" id="A0A1E7DMF0"/>
<gene>
    <name evidence="1" type="ORF">BA724_08230</name>
</gene>
<evidence type="ECO:0000313" key="1">
    <source>
        <dbReference type="EMBL" id="OES44266.1"/>
    </source>
</evidence>